<dbReference type="Gene3D" id="3.30.420.10">
    <property type="entry name" value="Ribonuclease H-like superfamily/Ribonuclease H"/>
    <property type="match status" value="2"/>
</dbReference>
<proteinExistence type="inferred from homology"/>
<keyword evidence="9 12" id="KW-0255">Endonuclease</keyword>
<feature type="binding site" evidence="12">
    <location>
        <position position="7"/>
    </location>
    <ligand>
        <name>a divalent metal cation</name>
        <dbReference type="ChEBI" id="CHEBI:60240"/>
    </ligand>
</feature>
<comment type="cofactor">
    <cofactor evidence="2">
        <name>Mg(2+)</name>
        <dbReference type="ChEBI" id="CHEBI:18420"/>
    </cofactor>
</comment>
<dbReference type="GO" id="GO:0043137">
    <property type="term" value="P:DNA replication, removal of RNA primer"/>
    <property type="evidence" value="ECO:0007669"/>
    <property type="project" value="TreeGrafter"/>
</dbReference>
<evidence type="ECO:0000313" key="15">
    <source>
        <dbReference type="EMBL" id="CUU39854.1"/>
    </source>
</evidence>
<evidence type="ECO:0000256" key="9">
    <source>
        <dbReference type="ARBA" id="ARBA00022759"/>
    </source>
</evidence>
<evidence type="ECO:0000256" key="11">
    <source>
        <dbReference type="ARBA" id="ARBA00023211"/>
    </source>
</evidence>
<accession>A0A099UH21</accession>
<gene>
    <name evidence="15" type="ORF">BN2458_PEG0969</name>
    <name evidence="16" type="ORF">LS75_008650</name>
</gene>
<dbReference type="STRING" id="76936.BN2458_PEG0969"/>
<dbReference type="CDD" id="cd07182">
    <property type="entry name" value="RNase_HII_bacteria_HII_like"/>
    <property type="match status" value="1"/>
</dbReference>
<protein>
    <recommendedName>
        <fullName evidence="13">Ribonuclease</fullName>
        <ecNumber evidence="13">3.1.26.4</ecNumber>
    </recommendedName>
</protein>
<dbReference type="EC" id="3.1.26.4" evidence="13"/>
<dbReference type="InterPro" id="IPR001352">
    <property type="entry name" value="RNase_HII/HIII"/>
</dbReference>
<feature type="binding site" evidence="12">
    <location>
        <position position="162"/>
    </location>
    <ligand>
        <name>a divalent metal cation</name>
        <dbReference type="ChEBI" id="CHEBI:60240"/>
    </ligand>
</feature>
<dbReference type="PROSITE" id="PS51975">
    <property type="entry name" value="RNASE_H_2"/>
    <property type="match status" value="1"/>
</dbReference>
<evidence type="ECO:0000256" key="1">
    <source>
        <dbReference type="ARBA" id="ARBA00000077"/>
    </source>
</evidence>
<evidence type="ECO:0000313" key="17">
    <source>
        <dbReference type="Proteomes" id="UP000029925"/>
    </source>
</evidence>
<reference evidence="16 17" key="1">
    <citation type="journal article" date="2014" name="Genome Announc.">
        <title>Draft genome sequences of eight enterohepatic helicobacter species isolated from both laboratory and wild rodents.</title>
        <authorList>
            <person name="Sheh A."/>
            <person name="Shen Z."/>
            <person name="Fox J.G."/>
        </authorList>
    </citation>
    <scope>NUCLEOTIDE SEQUENCE [LARGE SCALE GENOMIC DNA]</scope>
    <source>
        <strain evidence="16 17">MIT 98-6810</strain>
    </source>
</reference>
<dbReference type="AlphaFoldDB" id="A0A099UH21"/>
<evidence type="ECO:0000256" key="8">
    <source>
        <dbReference type="ARBA" id="ARBA00022723"/>
    </source>
</evidence>
<dbReference type="GO" id="GO:0003723">
    <property type="term" value="F:RNA binding"/>
    <property type="evidence" value="ECO:0007669"/>
    <property type="project" value="UniProtKB-UniRule"/>
</dbReference>
<reference evidence="15" key="3">
    <citation type="submission" date="2015-11" db="EMBL/GenBank/DDBJ databases">
        <authorList>
            <person name="Zhang Y."/>
            <person name="Guo Z."/>
        </authorList>
    </citation>
    <scope>NUCLEOTIDE SEQUENCE</scope>
    <source>
        <strain evidence="15">1</strain>
    </source>
</reference>
<keyword evidence="10 12" id="KW-0378">Hydrolase</keyword>
<evidence type="ECO:0000256" key="6">
    <source>
        <dbReference type="ARBA" id="ARBA00022490"/>
    </source>
</evidence>
<dbReference type="PANTHER" id="PTHR10954:SF18">
    <property type="entry name" value="RIBONUCLEASE HII"/>
    <property type="match status" value="1"/>
</dbReference>
<comment type="catalytic activity">
    <reaction evidence="1 12 13">
        <text>Endonucleolytic cleavage to 5'-phosphomonoester.</text>
        <dbReference type="EC" id="3.1.26.4"/>
    </reaction>
</comment>
<dbReference type="GO" id="GO:0046872">
    <property type="term" value="F:metal ion binding"/>
    <property type="evidence" value="ECO:0007669"/>
    <property type="project" value="UniProtKB-KW"/>
</dbReference>
<dbReference type="SUPFAM" id="SSF53098">
    <property type="entry name" value="Ribonuclease H-like"/>
    <property type="match status" value="1"/>
</dbReference>
<evidence type="ECO:0000256" key="13">
    <source>
        <dbReference type="RuleBase" id="RU003515"/>
    </source>
</evidence>
<dbReference type="Proteomes" id="UP000064525">
    <property type="component" value="Chromosome I"/>
</dbReference>
<evidence type="ECO:0000256" key="2">
    <source>
        <dbReference type="ARBA" id="ARBA00001946"/>
    </source>
</evidence>
<keyword evidence="7 12" id="KW-0540">Nuclease</keyword>
<comment type="function">
    <text evidence="3 13">Endonuclease that specifically degrades the RNA of RNA-DNA hybrids.</text>
</comment>
<dbReference type="GO" id="GO:0032299">
    <property type="term" value="C:ribonuclease H2 complex"/>
    <property type="evidence" value="ECO:0007669"/>
    <property type="project" value="TreeGrafter"/>
</dbReference>
<keyword evidence="8 12" id="KW-0479">Metal-binding</keyword>
<evidence type="ECO:0000256" key="10">
    <source>
        <dbReference type="ARBA" id="ARBA00022801"/>
    </source>
</evidence>
<dbReference type="InterPro" id="IPR022898">
    <property type="entry name" value="RNase_HII"/>
</dbReference>
<evidence type="ECO:0000313" key="16">
    <source>
        <dbReference type="EMBL" id="TLD77939.1"/>
    </source>
</evidence>
<dbReference type="InterPro" id="IPR012337">
    <property type="entry name" value="RNaseH-like_sf"/>
</dbReference>
<evidence type="ECO:0000313" key="18">
    <source>
        <dbReference type="Proteomes" id="UP000064525"/>
    </source>
</evidence>
<reference evidence="18" key="2">
    <citation type="submission" date="2015-11" db="EMBL/GenBank/DDBJ databases">
        <authorList>
            <person name="Anvar S.Y."/>
        </authorList>
    </citation>
    <scope>NUCLEOTIDE SEQUENCE [LARGE SCALE GENOMIC DNA]</scope>
</reference>
<dbReference type="Proteomes" id="UP000029925">
    <property type="component" value="Unassembled WGS sequence"/>
</dbReference>
<keyword evidence="17" id="KW-1185">Reference proteome</keyword>
<name>A0A099UH21_9HELI</name>
<keyword evidence="6" id="KW-0963">Cytoplasm</keyword>
<evidence type="ECO:0000256" key="5">
    <source>
        <dbReference type="ARBA" id="ARBA00007383"/>
    </source>
</evidence>
<dbReference type="GO" id="GO:0004523">
    <property type="term" value="F:RNA-DNA hybrid ribonuclease activity"/>
    <property type="evidence" value="ECO:0007669"/>
    <property type="project" value="UniProtKB-UniRule"/>
</dbReference>
<comment type="cofactor">
    <cofactor evidence="12">
        <name>Mn(2+)</name>
        <dbReference type="ChEBI" id="CHEBI:29035"/>
    </cofactor>
    <cofactor evidence="12">
        <name>Mg(2+)</name>
        <dbReference type="ChEBI" id="CHEBI:18420"/>
    </cofactor>
    <text evidence="12">Manganese or magnesium. Binds 1 divalent metal ion per monomer in the absence of substrate. May bind a second metal ion after substrate binding.</text>
</comment>
<dbReference type="InterPro" id="IPR024567">
    <property type="entry name" value="RNase_HII/HIII_dom"/>
</dbReference>
<dbReference type="RefSeq" id="WP_034342832.1">
    <property type="nucleotide sequence ID" value="NZ_CAMTKE010000012.1"/>
</dbReference>
<dbReference type="EMBL" id="LN907858">
    <property type="protein sequence ID" value="CUU39854.1"/>
    <property type="molecule type" value="Genomic_DNA"/>
</dbReference>
<dbReference type="GO" id="GO:0006298">
    <property type="term" value="P:mismatch repair"/>
    <property type="evidence" value="ECO:0007669"/>
    <property type="project" value="TreeGrafter"/>
</dbReference>
<evidence type="ECO:0000256" key="3">
    <source>
        <dbReference type="ARBA" id="ARBA00004065"/>
    </source>
</evidence>
<evidence type="ECO:0000256" key="12">
    <source>
        <dbReference type="PROSITE-ProRule" id="PRU01319"/>
    </source>
</evidence>
<keyword evidence="11" id="KW-0464">Manganese</keyword>
<dbReference type="InterPro" id="IPR036397">
    <property type="entry name" value="RNaseH_sf"/>
</dbReference>
<evidence type="ECO:0000256" key="7">
    <source>
        <dbReference type="ARBA" id="ARBA00022722"/>
    </source>
</evidence>
<dbReference type="Pfam" id="PF01351">
    <property type="entry name" value="RNase_HII"/>
    <property type="match status" value="2"/>
</dbReference>
<feature type="domain" description="RNase H type-2" evidence="14">
    <location>
        <begin position="1"/>
        <end position="254"/>
    </location>
</feature>
<comment type="subcellular location">
    <subcellularLocation>
        <location evidence="4">Cytoplasm</location>
    </subcellularLocation>
</comment>
<dbReference type="PATRIC" id="fig|76936.10.peg.949"/>
<feature type="binding site" evidence="12">
    <location>
        <position position="8"/>
    </location>
    <ligand>
        <name>a divalent metal cation</name>
        <dbReference type="ChEBI" id="CHEBI:60240"/>
    </ligand>
</feature>
<sequence length="254" mass="28130">MWLAGIDEAGRGCLCGSLFVAGVIGKAHIIKSFGAKDSKKLSPKRREILYEAMCEARERGDLAFFVVEIDAEEIDANGLSSAMRKGIESVMSAIGNYALAGQILQKSIFKMAQDSQDWQVLQDSKESVDRVEQEKAQVSESSQCNVVHNSAIGANELVVIIDGNTTFKAQIPQYLLNAGLKMQTLVKADSLFEVVSCASIVAKVHKDRQMCEVDKIYPQYKLAQNKGYGTLEHRKSIVEYGYCPYHRKSFTFSL</sequence>
<dbReference type="GeneID" id="78151201"/>
<dbReference type="EMBL" id="JRPF02000013">
    <property type="protein sequence ID" value="TLD77939.1"/>
    <property type="molecule type" value="Genomic_DNA"/>
</dbReference>
<dbReference type="PANTHER" id="PTHR10954">
    <property type="entry name" value="RIBONUCLEASE H2 SUBUNIT A"/>
    <property type="match status" value="1"/>
</dbReference>
<evidence type="ECO:0000256" key="4">
    <source>
        <dbReference type="ARBA" id="ARBA00004496"/>
    </source>
</evidence>
<organism evidence="15 18">
    <name type="scientific">Helicobacter typhlonius</name>
    <dbReference type="NCBI Taxonomy" id="76936"/>
    <lineage>
        <taxon>Bacteria</taxon>
        <taxon>Pseudomonadati</taxon>
        <taxon>Campylobacterota</taxon>
        <taxon>Epsilonproteobacteria</taxon>
        <taxon>Campylobacterales</taxon>
        <taxon>Helicobacteraceae</taxon>
        <taxon>Helicobacter</taxon>
    </lineage>
</organism>
<dbReference type="OrthoDB" id="9803420at2"/>
<dbReference type="KEGG" id="hty:BN2458_PEG0969"/>
<evidence type="ECO:0000259" key="14">
    <source>
        <dbReference type="PROSITE" id="PS51975"/>
    </source>
</evidence>
<dbReference type="GO" id="GO:0005737">
    <property type="term" value="C:cytoplasm"/>
    <property type="evidence" value="ECO:0007669"/>
    <property type="project" value="UniProtKB-SubCell"/>
</dbReference>
<comment type="similarity">
    <text evidence="5 13">Belongs to the RNase HII family.</text>
</comment>